<gene>
    <name evidence="13" type="ORF">pipiens_004047</name>
</gene>
<feature type="domain" description="Ig-like" evidence="12">
    <location>
        <begin position="86"/>
        <end position="168"/>
    </location>
</feature>
<dbReference type="PROSITE" id="PS50835">
    <property type="entry name" value="IG_LIKE"/>
    <property type="match status" value="5"/>
</dbReference>
<feature type="transmembrane region" description="Helical" evidence="11">
    <location>
        <begin position="577"/>
        <end position="604"/>
    </location>
</feature>
<accession>A0ABD1CPG1</accession>
<dbReference type="Pfam" id="PF07679">
    <property type="entry name" value="I-set"/>
    <property type="match status" value="1"/>
</dbReference>
<evidence type="ECO:0000256" key="9">
    <source>
        <dbReference type="ARBA" id="ARBA00023319"/>
    </source>
</evidence>
<dbReference type="SUPFAM" id="SSF48726">
    <property type="entry name" value="Immunoglobulin"/>
    <property type="match status" value="4"/>
</dbReference>
<protein>
    <recommendedName>
        <fullName evidence="12">Ig-like domain-containing protein</fullName>
    </recommendedName>
</protein>
<feature type="region of interest" description="Disordered" evidence="10">
    <location>
        <begin position="881"/>
        <end position="977"/>
    </location>
</feature>
<dbReference type="GO" id="GO:0016020">
    <property type="term" value="C:membrane"/>
    <property type="evidence" value="ECO:0007669"/>
    <property type="project" value="UniProtKB-SubCell"/>
</dbReference>
<keyword evidence="4" id="KW-0677">Repeat</keyword>
<evidence type="ECO:0000256" key="8">
    <source>
        <dbReference type="ARBA" id="ARBA00023180"/>
    </source>
</evidence>
<evidence type="ECO:0000313" key="13">
    <source>
        <dbReference type="EMBL" id="KAL1378135.1"/>
    </source>
</evidence>
<keyword evidence="7" id="KW-1015">Disulfide bond</keyword>
<dbReference type="PANTHER" id="PTHR11640">
    <property type="entry name" value="NEPHRIN"/>
    <property type="match status" value="1"/>
</dbReference>
<dbReference type="InterPro" id="IPR013162">
    <property type="entry name" value="CD80_C2-set"/>
</dbReference>
<feature type="domain" description="Ig-like" evidence="12">
    <location>
        <begin position="470"/>
        <end position="570"/>
    </location>
</feature>
<keyword evidence="2 11" id="KW-0812">Transmembrane</keyword>
<keyword evidence="5 11" id="KW-1133">Transmembrane helix</keyword>
<dbReference type="SMART" id="SM00409">
    <property type="entry name" value="IG"/>
    <property type="match status" value="5"/>
</dbReference>
<dbReference type="InterPro" id="IPR007110">
    <property type="entry name" value="Ig-like_dom"/>
</dbReference>
<dbReference type="Pfam" id="PF08205">
    <property type="entry name" value="C2-set_2"/>
    <property type="match status" value="1"/>
</dbReference>
<name>A0ABD1CPG1_CULPP</name>
<organism evidence="13 14">
    <name type="scientific">Culex pipiens pipiens</name>
    <name type="common">Northern house mosquito</name>
    <dbReference type="NCBI Taxonomy" id="38569"/>
    <lineage>
        <taxon>Eukaryota</taxon>
        <taxon>Metazoa</taxon>
        <taxon>Ecdysozoa</taxon>
        <taxon>Arthropoda</taxon>
        <taxon>Hexapoda</taxon>
        <taxon>Insecta</taxon>
        <taxon>Pterygota</taxon>
        <taxon>Neoptera</taxon>
        <taxon>Endopterygota</taxon>
        <taxon>Diptera</taxon>
        <taxon>Nematocera</taxon>
        <taxon>Culicoidea</taxon>
        <taxon>Culicidae</taxon>
        <taxon>Culicinae</taxon>
        <taxon>Culicini</taxon>
        <taxon>Culex</taxon>
        <taxon>Culex</taxon>
    </lineage>
</organism>
<dbReference type="EMBL" id="JBEHCU010010491">
    <property type="protein sequence ID" value="KAL1378135.1"/>
    <property type="molecule type" value="Genomic_DNA"/>
</dbReference>
<evidence type="ECO:0000313" key="14">
    <source>
        <dbReference type="Proteomes" id="UP001562425"/>
    </source>
</evidence>
<dbReference type="CDD" id="cd00096">
    <property type="entry name" value="Ig"/>
    <property type="match status" value="1"/>
</dbReference>
<evidence type="ECO:0000256" key="5">
    <source>
        <dbReference type="ARBA" id="ARBA00022989"/>
    </source>
</evidence>
<feature type="domain" description="Ig-like" evidence="12">
    <location>
        <begin position="387"/>
        <end position="466"/>
    </location>
</feature>
<dbReference type="Gene3D" id="2.60.40.10">
    <property type="entry name" value="Immunoglobulins"/>
    <property type="match status" value="5"/>
</dbReference>
<evidence type="ECO:0000256" key="1">
    <source>
        <dbReference type="ARBA" id="ARBA00004479"/>
    </source>
</evidence>
<dbReference type="InterPro" id="IPR051275">
    <property type="entry name" value="Cell_adhesion_signaling"/>
</dbReference>
<feature type="compositionally biased region" description="Low complexity" evidence="10">
    <location>
        <begin position="881"/>
        <end position="958"/>
    </location>
</feature>
<sequence length="977" mass="105164">MESNTSISFLESCQPFGPGEKFCGSHQSWSHRRRRRRKWMSLQLLLSNCCAVPFQCFYLFLLVRIAVDAAKSGAGQLSGGGGEKVPQRFAMEPQDQTAVVGSRVSLPCRVMNKSGQLQWTKDDFGLGTHRNLSGFERYSMVGSDEEGDFSLDIFPVMLDDDAKYQCQVGPGRKGTPGIRSRFASLMVLVPPEPPKIVQGDFMVTTEDREIELECVSGGGRPAAEITWIDGLGNVLTDGIEYMKEALPDARRFTAKSILKLIPKKEHHNTTFTCQAQNTADRTYRSVKLKLEVKYAPKVDIEVLGGETSGGKILEGSDVRLHCHADANPPDVTFRWYVGKEMVLGDYSTELVILNISKKYHDVIVKCEARNAVGKSEESETLDISYGPTFRTLPASVEADLDAVVSLSCDIDGNPTPDIVWVHEESGRVMSTLANLTLTVTHATTGRYFCQGSVLGFPEVEAEASVFLKGPPSIGSPRQQFGTVGDTGQLECEAFSVPVAKHIIWVHNGREINTSSPEHSELFSIVESRSQSQGTECVKSTLIIHDSRREHFGSYNCTVVNEYGVDSVEIDFVSKENILLPVVIFGSLGGLTLLIIVIVVAMCFWGRTNKKKLPPADVIPKQHISDKDCKELDRRRTSNVSDLKIDRDNEFMETSLGPDGMTTQVNVTLGTATIANHHISTKLDGTPGLPGTTGSAMKISNDYRYSGDFTDSFCQLPAAVNNTKNSNGYVPYVDYSRDYSPPATAHLMQQFRTSTSSSNINNSSAGIGGHHQNHISAMTLGRHHRKASELRQDNGLPSIQGSLSSLPNGIPKQPLLQGHLTIDHRYGGGTTYGNSTFLRGLTTASSSLPPPATANPAATPAPPPYIAATRSSLAAAFGTSAATGSTTIGSGSSPGTTTAAGSTSPSSIQSGSLSLSHSSQHSQQQQQQLPSAGPTSGSIGSNNGGSQQQQQPGSPSAGQFILPTSGSIKQQGALATHV</sequence>
<dbReference type="InterPro" id="IPR036179">
    <property type="entry name" value="Ig-like_dom_sf"/>
</dbReference>
<feature type="transmembrane region" description="Helical" evidence="11">
    <location>
        <begin position="42"/>
        <end position="63"/>
    </location>
</feature>
<proteinExistence type="predicted"/>
<keyword evidence="6 11" id="KW-0472">Membrane</keyword>
<keyword evidence="14" id="KW-1185">Reference proteome</keyword>
<dbReference type="FunFam" id="2.60.40.10:FF:000077">
    <property type="entry name" value="Kirre like nephrin family adhesion molecule 3"/>
    <property type="match status" value="1"/>
</dbReference>
<evidence type="ECO:0000256" key="4">
    <source>
        <dbReference type="ARBA" id="ARBA00022737"/>
    </source>
</evidence>
<evidence type="ECO:0000256" key="6">
    <source>
        <dbReference type="ARBA" id="ARBA00023136"/>
    </source>
</evidence>
<evidence type="ECO:0000256" key="7">
    <source>
        <dbReference type="ARBA" id="ARBA00023157"/>
    </source>
</evidence>
<comment type="caution">
    <text evidence="13">The sequence shown here is derived from an EMBL/GenBank/DDBJ whole genome shotgun (WGS) entry which is preliminary data.</text>
</comment>
<reference evidence="13 14" key="1">
    <citation type="submission" date="2024-05" db="EMBL/GenBank/DDBJ databases">
        <title>Culex pipiens pipiens assembly and annotation.</title>
        <authorList>
            <person name="Alout H."/>
            <person name="Durand T."/>
        </authorList>
    </citation>
    <scope>NUCLEOTIDE SEQUENCE [LARGE SCALE GENOMIC DNA]</scope>
    <source>
        <strain evidence="13">HA-2024</strain>
        <tissue evidence="13">Whole body</tissue>
    </source>
</reference>
<keyword evidence="8" id="KW-0325">Glycoprotein</keyword>
<dbReference type="InterPro" id="IPR013098">
    <property type="entry name" value="Ig_I-set"/>
</dbReference>
<dbReference type="PANTHER" id="PTHR11640:SF31">
    <property type="entry name" value="IRREGULAR CHIASM C-ROUGHEST PROTEIN-RELATED"/>
    <property type="match status" value="1"/>
</dbReference>
<feature type="domain" description="Ig-like" evidence="12">
    <location>
        <begin position="296"/>
        <end position="384"/>
    </location>
</feature>
<dbReference type="InterPro" id="IPR013783">
    <property type="entry name" value="Ig-like_fold"/>
</dbReference>
<evidence type="ECO:0000259" key="12">
    <source>
        <dbReference type="PROSITE" id="PS50835"/>
    </source>
</evidence>
<feature type="domain" description="Ig-like" evidence="12">
    <location>
        <begin position="194"/>
        <end position="289"/>
    </location>
</feature>
<evidence type="ECO:0000256" key="10">
    <source>
        <dbReference type="SAM" id="MobiDB-lite"/>
    </source>
</evidence>
<keyword evidence="3" id="KW-0732">Signal</keyword>
<dbReference type="SMART" id="SM00408">
    <property type="entry name" value="IGc2"/>
    <property type="match status" value="5"/>
</dbReference>
<comment type="subcellular location">
    <subcellularLocation>
        <location evidence="1">Membrane</location>
        <topology evidence="1">Single-pass type I membrane protein</topology>
    </subcellularLocation>
</comment>
<dbReference type="Pfam" id="PF13927">
    <property type="entry name" value="Ig_3"/>
    <property type="match status" value="1"/>
</dbReference>
<dbReference type="AlphaFoldDB" id="A0ABD1CPG1"/>
<evidence type="ECO:0000256" key="3">
    <source>
        <dbReference type="ARBA" id="ARBA00022729"/>
    </source>
</evidence>
<evidence type="ECO:0000256" key="2">
    <source>
        <dbReference type="ARBA" id="ARBA00022692"/>
    </source>
</evidence>
<keyword evidence="9" id="KW-0393">Immunoglobulin domain</keyword>
<feature type="region of interest" description="Disordered" evidence="10">
    <location>
        <begin position="841"/>
        <end position="864"/>
    </location>
</feature>
<dbReference type="Proteomes" id="UP001562425">
    <property type="component" value="Unassembled WGS sequence"/>
</dbReference>
<feature type="compositionally biased region" description="Pro residues" evidence="10">
    <location>
        <begin position="847"/>
        <end position="864"/>
    </location>
</feature>
<evidence type="ECO:0000256" key="11">
    <source>
        <dbReference type="SAM" id="Phobius"/>
    </source>
</evidence>
<dbReference type="InterPro" id="IPR003599">
    <property type="entry name" value="Ig_sub"/>
</dbReference>
<dbReference type="InterPro" id="IPR003598">
    <property type="entry name" value="Ig_sub2"/>
</dbReference>